<accession>A0ABT2YFE3</accession>
<dbReference type="Proteomes" id="UP001209701">
    <property type="component" value="Unassembled WGS sequence"/>
</dbReference>
<evidence type="ECO:0000259" key="7">
    <source>
        <dbReference type="Pfam" id="PF19358"/>
    </source>
</evidence>
<dbReference type="InterPro" id="IPR017528">
    <property type="entry name" value="CHP03097O-antigen_lig-rel"/>
</dbReference>
<keyword evidence="3 5" id="KW-1133">Transmembrane helix</keyword>
<evidence type="ECO:0000256" key="4">
    <source>
        <dbReference type="ARBA" id="ARBA00023136"/>
    </source>
</evidence>
<dbReference type="EMBL" id="JAJIRN010000005">
    <property type="protein sequence ID" value="MCV2368739.1"/>
    <property type="molecule type" value="Genomic_DNA"/>
</dbReference>
<dbReference type="Pfam" id="PF19358">
    <property type="entry name" value="DUF5935"/>
    <property type="match status" value="1"/>
</dbReference>
<keyword evidence="4 5" id="KW-0472">Membrane</keyword>
<evidence type="ECO:0000313" key="8">
    <source>
        <dbReference type="EMBL" id="MCV2368739.1"/>
    </source>
</evidence>
<dbReference type="InterPro" id="IPR045979">
    <property type="entry name" value="DUF5935"/>
</dbReference>
<evidence type="ECO:0000256" key="3">
    <source>
        <dbReference type="ARBA" id="ARBA00022989"/>
    </source>
</evidence>
<gene>
    <name evidence="8" type="ORF">LNV07_11640</name>
</gene>
<feature type="transmembrane region" description="Helical" evidence="5">
    <location>
        <begin position="330"/>
        <end position="350"/>
    </location>
</feature>
<feature type="transmembrane region" description="Helical" evidence="5">
    <location>
        <begin position="194"/>
        <end position="210"/>
    </location>
</feature>
<feature type="transmembrane region" description="Helical" evidence="5">
    <location>
        <begin position="43"/>
        <end position="64"/>
    </location>
</feature>
<evidence type="ECO:0000256" key="5">
    <source>
        <dbReference type="SAM" id="Phobius"/>
    </source>
</evidence>
<dbReference type="RefSeq" id="WP_263571339.1">
    <property type="nucleotide sequence ID" value="NZ_JAJIRN010000005.1"/>
</dbReference>
<name>A0ABT2YFE3_9BURK</name>
<dbReference type="InterPro" id="IPR007016">
    <property type="entry name" value="O-antigen_ligase-rel_domated"/>
</dbReference>
<feature type="transmembrane region" description="Helical" evidence="5">
    <location>
        <begin position="76"/>
        <end position="96"/>
    </location>
</feature>
<evidence type="ECO:0000256" key="2">
    <source>
        <dbReference type="ARBA" id="ARBA00022692"/>
    </source>
</evidence>
<keyword evidence="8" id="KW-0436">Ligase</keyword>
<feature type="transmembrane region" description="Helical" evidence="5">
    <location>
        <begin position="236"/>
        <end position="253"/>
    </location>
</feature>
<dbReference type="PANTHER" id="PTHR37422">
    <property type="entry name" value="TEICHURONIC ACID BIOSYNTHESIS PROTEIN TUAE"/>
    <property type="match status" value="1"/>
</dbReference>
<feature type="transmembrane region" description="Helical" evidence="5">
    <location>
        <begin position="362"/>
        <end position="380"/>
    </location>
</feature>
<feature type="domain" description="O-antigen ligase-related" evidence="6">
    <location>
        <begin position="202"/>
        <end position="337"/>
    </location>
</feature>
<dbReference type="NCBIfam" id="TIGR03097">
    <property type="entry name" value="PEP_O_lig_1"/>
    <property type="match status" value="1"/>
</dbReference>
<dbReference type="GO" id="GO:0016874">
    <property type="term" value="F:ligase activity"/>
    <property type="evidence" value="ECO:0007669"/>
    <property type="project" value="UniProtKB-KW"/>
</dbReference>
<protein>
    <submittedName>
        <fullName evidence="8">O-glycosylation ligase, exosortase A system-associated</fullName>
    </submittedName>
</protein>
<organism evidence="8 9">
    <name type="scientific">Roseateles oligotrophus</name>
    <dbReference type="NCBI Taxonomy" id="1769250"/>
    <lineage>
        <taxon>Bacteria</taxon>
        <taxon>Pseudomonadati</taxon>
        <taxon>Pseudomonadota</taxon>
        <taxon>Betaproteobacteria</taxon>
        <taxon>Burkholderiales</taxon>
        <taxon>Sphaerotilaceae</taxon>
        <taxon>Roseateles</taxon>
    </lineage>
</organism>
<comment type="caution">
    <text evidence="8">The sequence shown here is derived from an EMBL/GenBank/DDBJ whole genome shotgun (WGS) entry which is preliminary data.</text>
</comment>
<keyword evidence="2 5" id="KW-0812">Transmembrane</keyword>
<dbReference type="InterPro" id="IPR051533">
    <property type="entry name" value="WaaL-like"/>
</dbReference>
<keyword evidence="9" id="KW-1185">Reference proteome</keyword>
<feature type="domain" description="DUF5935" evidence="7">
    <location>
        <begin position="1"/>
        <end position="187"/>
    </location>
</feature>
<proteinExistence type="predicted"/>
<dbReference type="PANTHER" id="PTHR37422:SF13">
    <property type="entry name" value="LIPOPOLYSACCHARIDE BIOSYNTHESIS PROTEIN PA4999-RELATED"/>
    <property type="match status" value="1"/>
</dbReference>
<feature type="transmembrane region" description="Helical" evidence="5">
    <location>
        <begin position="128"/>
        <end position="149"/>
    </location>
</feature>
<evidence type="ECO:0000259" key="6">
    <source>
        <dbReference type="Pfam" id="PF04932"/>
    </source>
</evidence>
<comment type="subcellular location">
    <subcellularLocation>
        <location evidence="1">Membrane</location>
        <topology evidence="1">Multi-pass membrane protein</topology>
    </subcellularLocation>
</comment>
<dbReference type="Pfam" id="PF04932">
    <property type="entry name" value="Wzy_C"/>
    <property type="match status" value="1"/>
</dbReference>
<evidence type="ECO:0000256" key="1">
    <source>
        <dbReference type="ARBA" id="ARBA00004141"/>
    </source>
</evidence>
<evidence type="ECO:0000313" key="9">
    <source>
        <dbReference type="Proteomes" id="UP001209701"/>
    </source>
</evidence>
<sequence length="439" mass="48512">MRDIALLAVFLAALPYAFRHTWVGVLLWTWVSIMNPHKLAFGFAQNMPFAAIAAGVTLVSVLVNRDKLKLDFTPPIKVLCVFIFWMCLTTAFSVHFDPSLDYLKKVMKIQLMTLIAAAALRERKHIELFIWVNAMSIGFYGLKGGLFTIRSGGGERVWGPPGGFIEGNNELALALVMTIPLINYLRMVATGKRLRLGLLVLIGLCAIAALGSQSRGALLAIAAMGLVLWTRSDKKFAMAAVLLLAGFLLLSFMPESWSTRMNTIKTYEEDGSALGRINAWWFAFNLANDRPLGAGFQTATSELFSLYAPDPTVPRAAHSIYFSVLGEHGWGGLMLFLLLWIFLWKMGAAIRKQAKDEPELSWLYHLAGMCQVSIAGYLVGGAFLSLAYFDLPYNIAVILSTSYVWMKAKRWQTDKQGALGAGAPVSQIRTAAIKRAQTW</sequence>
<reference evidence="8 9" key="1">
    <citation type="submission" date="2021-11" db="EMBL/GenBank/DDBJ databases">
        <authorList>
            <person name="Liang Q."/>
            <person name="Mou H."/>
            <person name="Liu Z."/>
        </authorList>
    </citation>
    <scope>NUCLEOTIDE SEQUENCE [LARGE SCALE GENOMIC DNA]</scope>
    <source>
        <strain evidence="8 9">CHU3</strain>
    </source>
</reference>